<evidence type="ECO:0000313" key="4">
    <source>
        <dbReference type="EMBL" id="TYS88700.1"/>
    </source>
</evidence>
<dbReference type="CDD" id="cd04301">
    <property type="entry name" value="NAT_SF"/>
    <property type="match status" value="1"/>
</dbReference>
<protein>
    <submittedName>
        <fullName evidence="4">GNAT family N-acetyltransferase</fullName>
    </submittedName>
</protein>
<dbReference type="EMBL" id="VTEZ01000001">
    <property type="protein sequence ID" value="TYS88700.1"/>
    <property type="molecule type" value="Genomic_DNA"/>
</dbReference>
<dbReference type="Gene3D" id="3.40.630.30">
    <property type="match status" value="1"/>
</dbReference>
<dbReference type="OrthoDB" id="3389160at2"/>
<dbReference type="RefSeq" id="WP_148967993.1">
    <property type="nucleotide sequence ID" value="NZ_JBNIKW010000001.1"/>
</dbReference>
<evidence type="ECO:0000256" key="1">
    <source>
        <dbReference type="ARBA" id="ARBA00022679"/>
    </source>
</evidence>
<dbReference type="GO" id="GO:0016747">
    <property type="term" value="F:acyltransferase activity, transferring groups other than amino-acyl groups"/>
    <property type="evidence" value="ECO:0007669"/>
    <property type="project" value="InterPro"/>
</dbReference>
<evidence type="ECO:0000259" key="3">
    <source>
        <dbReference type="PROSITE" id="PS51186"/>
    </source>
</evidence>
<dbReference type="InterPro" id="IPR050832">
    <property type="entry name" value="Bact_Acetyltransf"/>
</dbReference>
<dbReference type="Pfam" id="PF00583">
    <property type="entry name" value="Acetyltransf_1"/>
    <property type="match status" value="1"/>
</dbReference>
<feature type="domain" description="N-acetyltransferase" evidence="3">
    <location>
        <begin position="6"/>
        <end position="169"/>
    </location>
</feature>
<dbReference type="Proteomes" id="UP000324269">
    <property type="component" value="Unassembled WGS sequence"/>
</dbReference>
<dbReference type="PROSITE" id="PS51186">
    <property type="entry name" value="GNAT"/>
    <property type="match status" value="1"/>
</dbReference>
<sequence>MKNQGLKIVELTTIEQHIEELSDLLMKVVDDGASIGFLSPMASTAAMDFWRHALSPHVILYIACVDGSIAGTVQLHLCTKQNGTNRAEIAKMMVHPKFRQKGIARSLMQIAEKRAKEEGRTLLILDTVEGAPSNHLYTSLGFVQGGRIPDYAASPFGELEATIIYYKQI</sequence>
<dbReference type="SUPFAM" id="SSF55729">
    <property type="entry name" value="Acyl-CoA N-acyltransferases (Nat)"/>
    <property type="match status" value="1"/>
</dbReference>
<evidence type="ECO:0000256" key="2">
    <source>
        <dbReference type="ARBA" id="ARBA00023315"/>
    </source>
</evidence>
<dbReference type="PANTHER" id="PTHR43877">
    <property type="entry name" value="AMINOALKYLPHOSPHONATE N-ACETYLTRANSFERASE-RELATED-RELATED"/>
    <property type="match status" value="1"/>
</dbReference>
<dbReference type="PANTHER" id="PTHR43877:SF2">
    <property type="entry name" value="AMINOALKYLPHOSPHONATE N-ACETYLTRANSFERASE-RELATED"/>
    <property type="match status" value="1"/>
</dbReference>
<dbReference type="InterPro" id="IPR016181">
    <property type="entry name" value="Acyl_CoA_acyltransferase"/>
</dbReference>
<dbReference type="AlphaFoldDB" id="A0A5D4U486"/>
<name>A0A5D4U486_9BACI</name>
<gene>
    <name evidence="4" type="ORF">FZC85_04625</name>
</gene>
<keyword evidence="1 4" id="KW-0808">Transferase</keyword>
<proteinExistence type="predicted"/>
<comment type="caution">
    <text evidence="4">The sequence shown here is derived from an EMBL/GenBank/DDBJ whole genome shotgun (WGS) entry which is preliminary data.</text>
</comment>
<evidence type="ECO:0000313" key="5">
    <source>
        <dbReference type="Proteomes" id="UP000324269"/>
    </source>
</evidence>
<reference evidence="4 5" key="1">
    <citation type="submission" date="2019-08" db="EMBL/GenBank/DDBJ databases">
        <title>Bacillus genomes from the desert of Cuatro Cienegas, Coahuila.</title>
        <authorList>
            <person name="Olmedo-Alvarez G."/>
        </authorList>
    </citation>
    <scope>NUCLEOTIDE SEQUENCE [LARGE SCALE GENOMIC DNA]</scope>
    <source>
        <strain evidence="4 5">CH87b_3T</strain>
    </source>
</reference>
<organism evidence="4 5">
    <name type="scientific">Rossellomorea aquimaris</name>
    <dbReference type="NCBI Taxonomy" id="189382"/>
    <lineage>
        <taxon>Bacteria</taxon>
        <taxon>Bacillati</taxon>
        <taxon>Bacillota</taxon>
        <taxon>Bacilli</taxon>
        <taxon>Bacillales</taxon>
        <taxon>Bacillaceae</taxon>
        <taxon>Rossellomorea</taxon>
    </lineage>
</organism>
<dbReference type="InterPro" id="IPR000182">
    <property type="entry name" value="GNAT_dom"/>
</dbReference>
<keyword evidence="2" id="KW-0012">Acyltransferase</keyword>
<accession>A0A5D4U486</accession>